<protein>
    <submittedName>
        <fullName evidence="3">Hydrolase</fullName>
    </submittedName>
</protein>
<organism evidence="3 4">
    <name type="scientific">Pseudonocardia sulfidoxydans NBRC 16205</name>
    <dbReference type="NCBI Taxonomy" id="1223511"/>
    <lineage>
        <taxon>Bacteria</taxon>
        <taxon>Bacillati</taxon>
        <taxon>Actinomycetota</taxon>
        <taxon>Actinomycetes</taxon>
        <taxon>Pseudonocardiales</taxon>
        <taxon>Pseudonocardiaceae</taxon>
        <taxon>Pseudonocardia</taxon>
    </lineage>
</organism>
<evidence type="ECO:0000259" key="2">
    <source>
        <dbReference type="Pfam" id="PF00561"/>
    </source>
</evidence>
<evidence type="ECO:0000313" key="3">
    <source>
        <dbReference type="EMBL" id="GEL22431.1"/>
    </source>
</evidence>
<feature type="domain" description="AB hydrolase-1" evidence="2">
    <location>
        <begin position="35"/>
        <end position="270"/>
    </location>
</feature>
<dbReference type="PANTHER" id="PTHR43433:SF5">
    <property type="entry name" value="AB HYDROLASE-1 DOMAIN-CONTAINING PROTEIN"/>
    <property type="match status" value="1"/>
</dbReference>
<dbReference type="Gene3D" id="3.40.50.1820">
    <property type="entry name" value="alpha/beta hydrolase"/>
    <property type="match status" value="1"/>
</dbReference>
<keyword evidence="3" id="KW-0378">Hydrolase</keyword>
<dbReference type="InterPro" id="IPR050471">
    <property type="entry name" value="AB_hydrolase"/>
</dbReference>
<name>A0A511DCA4_9PSEU</name>
<accession>A0A511DCA4</accession>
<dbReference type="PANTHER" id="PTHR43433">
    <property type="entry name" value="HYDROLASE, ALPHA/BETA FOLD FAMILY PROTEIN"/>
    <property type="match status" value="1"/>
</dbReference>
<dbReference type="Proteomes" id="UP000321685">
    <property type="component" value="Unassembled WGS sequence"/>
</dbReference>
<dbReference type="InterPro" id="IPR029058">
    <property type="entry name" value="AB_hydrolase_fold"/>
</dbReference>
<evidence type="ECO:0000313" key="4">
    <source>
        <dbReference type="Proteomes" id="UP000321685"/>
    </source>
</evidence>
<dbReference type="GO" id="GO:0004806">
    <property type="term" value="F:triacylglycerol lipase activity"/>
    <property type="evidence" value="ECO:0007669"/>
    <property type="project" value="TreeGrafter"/>
</dbReference>
<dbReference type="GO" id="GO:0046503">
    <property type="term" value="P:glycerolipid catabolic process"/>
    <property type="evidence" value="ECO:0007669"/>
    <property type="project" value="TreeGrafter"/>
</dbReference>
<dbReference type="EMBL" id="BJVJ01000009">
    <property type="protein sequence ID" value="GEL22431.1"/>
    <property type="molecule type" value="Genomic_DNA"/>
</dbReference>
<dbReference type="InterPro" id="IPR000073">
    <property type="entry name" value="AB_hydrolase_1"/>
</dbReference>
<sequence length="292" mass="31435">MDAVADPFVEDRFVEVEPDVHLWSQWLDGPADADPILLVMGANASGIVWPEELLARLSTRHPVIRYDHRDTGRSTWAFDEAPYAVADLAADAVAVLDAWGVDRAHVVGMSLGGTLVQLLLLDHPDRLVSATVFCTAALSAWEVPDMPGPGTALLRMWGEFDDPRDDAGELAWRVEHWRLLNGTGIPFDADEFRELERRVIAHTGRPDSPSAHARADQDGLDRGPELAGVTVPVLVVEAPEDPVNPPPHGEHLAAAIGGARLVTMPGMGHALPVAVVPALAEVLLAHTDAAEH</sequence>
<proteinExistence type="predicted"/>
<dbReference type="Pfam" id="PF00561">
    <property type="entry name" value="Abhydrolase_1"/>
    <property type="match status" value="1"/>
</dbReference>
<dbReference type="AlphaFoldDB" id="A0A511DCA4"/>
<gene>
    <name evidence="3" type="ORF">PSU4_13850</name>
</gene>
<feature type="compositionally biased region" description="Basic and acidic residues" evidence="1">
    <location>
        <begin position="213"/>
        <end position="223"/>
    </location>
</feature>
<reference evidence="3 4" key="1">
    <citation type="submission" date="2019-07" db="EMBL/GenBank/DDBJ databases">
        <title>Whole genome shotgun sequence of Pseudonocardia sulfidoxydans NBRC 16205.</title>
        <authorList>
            <person name="Hosoyama A."/>
            <person name="Uohara A."/>
            <person name="Ohji S."/>
            <person name="Ichikawa N."/>
        </authorList>
    </citation>
    <scope>NUCLEOTIDE SEQUENCE [LARGE SCALE GENOMIC DNA]</scope>
    <source>
        <strain evidence="3 4">NBRC 16205</strain>
    </source>
</reference>
<feature type="region of interest" description="Disordered" evidence="1">
    <location>
        <begin position="201"/>
        <end position="223"/>
    </location>
</feature>
<keyword evidence="4" id="KW-1185">Reference proteome</keyword>
<dbReference type="SUPFAM" id="SSF53474">
    <property type="entry name" value="alpha/beta-Hydrolases"/>
    <property type="match status" value="1"/>
</dbReference>
<dbReference type="RefSeq" id="WP_246114979.1">
    <property type="nucleotide sequence ID" value="NZ_BJVJ01000009.1"/>
</dbReference>
<comment type="caution">
    <text evidence="3">The sequence shown here is derived from an EMBL/GenBank/DDBJ whole genome shotgun (WGS) entry which is preliminary data.</text>
</comment>
<evidence type="ECO:0000256" key="1">
    <source>
        <dbReference type="SAM" id="MobiDB-lite"/>
    </source>
</evidence>